<dbReference type="RefSeq" id="WP_344856010.1">
    <property type="nucleotide sequence ID" value="NZ_BAAAUT010000005.1"/>
</dbReference>
<evidence type="ECO:0000313" key="1">
    <source>
        <dbReference type="EMBL" id="GAA3119646.1"/>
    </source>
</evidence>
<protein>
    <submittedName>
        <fullName evidence="1">Uncharacterized protein</fullName>
    </submittedName>
</protein>
<comment type="caution">
    <text evidence="1">The sequence shown here is derived from an EMBL/GenBank/DDBJ whole genome shotgun (WGS) entry which is preliminary data.</text>
</comment>
<dbReference type="EMBL" id="BAAAUT010000005">
    <property type="protein sequence ID" value="GAA3119646.1"/>
    <property type="molecule type" value="Genomic_DNA"/>
</dbReference>
<reference evidence="2" key="1">
    <citation type="journal article" date="2019" name="Int. J. Syst. Evol. Microbiol.">
        <title>The Global Catalogue of Microorganisms (GCM) 10K type strain sequencing project: providing services to taxonomists for standard genome sequencing and annotation.</title>
        <authorList>
            <consortium name="The Broad Institute Genomics Platform"/>
            <consortium name="The Broad Institute Genome Sequencing Center for Infectious Disease"/>
            <person name="Wu L."/>
            <person name="Ma J."/>
        </authorList>
    </citation>
    <scope>NUCLEOTIDE SEQUENCE [LARGE SCALE GENOMIC DNA]</scope>
    <source>
        <strain evidence="2">JCM 9373</strain>
    </source>
</reference>
<accession>A0ABP6MNE5</accession>
<gene>
    <name evidence="1" type="ORF">GCM10010466_08120</name>
</gene>
<sequence length="147" mass="16625">MTIADSRLSTTSPDVRPLLTEYREQFVPAAVDYLERRISANELRRRWKPHYLGTFHAYDLTVERAWRELSGSTGTLESGAPPADPRFEAPLQHFPVSVAYNNLDRLIEVLAIELGDRTVDQTKIRERTVDFAHVIDSLDALMASLAG</sequence>
<name>A0ABP6MNE5_9ACTN</name>
<evidence type="ECO:0000313" key="2">
    <source>
        <dbReference type="Proteomes" id="UP001500320"/>
    </source>
</evidence>
<dbReference type="Proteomes" id="UP001500320">
    <property type="component" value="Unassembled WGS sequence"/>
</dbReference>
<organism evidence="1 2">
    <name type="scientific">Planomonospora alba</name>
    <dbReference type="NCBI Taxonomy" id="161354"/>
    <lineage>
        <taxon>Bacteria</taxon>
        <taxon>Bacillati</taxon>
        <taxon>Actinomycetota</taxon>
        <taxon>Actinomycetes</taxon>
        <taxon>Streptosporangiales</taxon>
        <taxon>Streptosporangiaceae</taxon>
        <taxon>Planomonospora</taxon>
    </lineage>
</organism>
<keyword evidence="2" id="KW-1185">Reference proteome</keyword>
<proteinExistence type="predicted"/>